<dbReference type="Proteomes" id="UP001370490">
    <property type="component" value="Unassembled WGS sequence"/>
</dbReference>
<gene>
    <name evidence="2" type="ORF">RJ641_023020</name>
</gene>
<protein>
    <submittedName>
        <fullName evidence="2">Uncharacterized protein</fullName>
    </submittedName>
</protein>
<evidence type="ECO:0000256" key="1">
    <source>
        <dbReference type="SAM" id="Coils"/>
    </source>
</evidence>
<dbReference type="PANTHER" id="PTHR23308">
    <property type="entry name" value="NUCLEAR INHIBITOR OF PROTEIN PHOSPHATASE-1"/>
    <property type="match status" value="1"/>
</dbReference>
<evidence type="ECO:0000313" key="3">
    <source>
        <dbReference type="Proteomes" id="UP001370490"/>
    </source>
</evidence>
<feature type="coiled-coil region" evidence="1">
    <location>
        <begin position="136"/>
        <end position="163"/>
    </location>
</feature>
<keyword evidence="3" id="KW-1185">Reference proteome</keyword>
<comment type="caution">
    <text evidence="2">The sequence shown here is derived from an EMBL/GenBank/DDBJ whole genome shotgun (WGS) entry which is preliminary data.</text>
</comment>
<proteinExistence type="predicted"/>
<dbReference type="InterPro" id="IPR050923">
    <property type="entry name" value="Cell_Proc_Reg/RNA_Proc"/>
</dbReference>
<accession>A0AAN8UG74</accession>
<evidence type="ECO:0000313" key="2">
    <source>
        <dbReference type="EMBL" id="KAK6913419.1"/>
    </source>
</evidence>
<dbReference type="EMBL" id="JBAMMX010000027">
    <property type="protein sequence ID" value="KAK6913419.1"/>
    <property type="molecule type" value="Genomic_DNA"/>
</dbReference>
<reference evidence="2 3" key="1">
    <citation type="submission" date="2023-12" db="EMBL/GenBank/DDBJ databases">
        <title>A high-quality genome assembly for Dillenia turbinata (Dilleniales).</title>
        <authorList>
            <person name="Chanderbali A."/>
        </authorList>
    </citation>
    <scope>NUCLEOTIDE SEQUENCE [LARGE SCALE GENOMIC DNA]</scope>
    <source>
        <strain evidence="2">LSX21</strain>
        <tissue evidence="2">Leaf</tissue>
    </source>
</reference>
<dbReference type="AlphaFoldDB" id="A0AAN8UG74"/>
<keyword evidence="1" id="KW-0175">Coiled coil</keyword>
<organism evidence="2 3">
    <name type="scientific">Dillenia turbinata</name>
    <dbReference type="NCBI Taxonomy" id="194707"/>
    <lineage>
        <taxon>Eukaryota</taxon>
        <taxon>Viridiplantae</taxon>
        <taxon>Streptophyta</taxon>
        <taxon>Embryophyta</taxon>
        <taxon>Tracheophyta</taxon>
        <taxon>Spermatophyta</taxon>
        <taxon>Magnoliopsida</taxon>
        <taxon>eudicotyledons</taxon>
        <taxon>Gunneridae</taxon>
        <taxon>Pentapetalae</taxon>
        <taxon>Dilleniales</taxon>
        <taxon>Dilleniaceae</taxon>
        <taxon>Dillenia</taxon>
    </lineage>
</organism>
<name>A0AAN8UG74_9MAGN</name>
<sequence>MCKFWIIRAIKRGVGGVLGGGESKQKIEIARHWKNAKLKNGSSSRLYILQGPKELMPPESDLKSVKYAKMRAEMEDWEASLMRARREASLADGISWGMGEDAIEEAEIAHMKKEIGAIRAKDISQGGLTQGQQTQIARNEQRISQLLEELENLEETLKVSKKV</sequence>